<dbReference type="Pfam" id="PF02653">
    <property type="entry name" value="BPD_transp_2"/>
    <property type="match status" value="1"/>
</dbReference>
<keyword evidence="2" id="KW-1003">Cell membrane</keyword>
<evidence type="ECO:0000256" key="6">
    <source>
        <dbReference type="SAM" id="Phobius"/>
    </source>
</evidence>
<feature type="transmembrane region" description="Helical" evidence="6">
    <location>
        <begin position="252"/>
        <end position="281"/>
    </location>
</feature>
<feature type="transmembrane region" description="Helical" evidence="6">
    <location>
        <begin position="120"/>
        <end position="139"/>
    </location>
</feature>
<reference evidence="7 8" key="1">
    <citation type="submission" date="2016-11" db="EMBL/GenBank/DDBJ databases">
        <authorList>
            <person name="Jaros S."/>
            <person name="Januszkiewicz K."/>
            <person name="Wedrychowicz H."/>
        </authorList>
    </citation>
    <scope>NUCLEOTIDE SEQUENCE [LARGE SCALE GENOMIC DNA]</scope>
    <source>
        <strain evidence="7 8">DSM 21864</strain>
    </source>
</reference>
<keyword evidence="5 6" id="KW-0472">Membrane</keyword>
<feature type="transmembrane region" description="Helical" evidence="6">
    <location>
        <begin position="93"/>
        <end position="113"/>
    </location>
</feature>
<sequence>MVKKILSYLNKNKTSIIILILAFLFPTLCELLGVKLRTSTITLINLGGIYAIAAIGYNILLGFGGQISLGHAAFIGIGAYITANLSIRYDVNFIIALLASVVVTAILGFILGLPALRLEGNYLAIATLGFGVAFEHIFMEFEVFTGGFSGLKGVKAPKIFNIEFKSRQEMYYLILIFIVIAFILAKNLINTKTGRALQAIRDSETAASSLGVNSAKYKTIAFVISAAYAGAAGSLWTYLFRQVYPQSFGMAISLNLLAMIVIGGLGSLWGSVIGAMFMTLLPEYMKAIKITNGSFIATGILLILTVMFCPYGIIQLLHKASFYIKKFISKGGKNNFPKNKELKEVP</sequence>
<evidence type="ECO:0000256" key="4">
    <source>
        <dbReference type="ARBA" id="ARBA00022989"/>
    </source>
</evidence>
<feature type="transmembrane region" description="Helical" evidence="6">
    <location>
        <begin position="220"/>
        <end position="240"/>
    </location>
</feature>
<dbReference type="PANTHER" id="PTHR30482:SF10">
    <property type="entry name" value="HIGH-AFFINITY BRANCHED-CHAIN AMINO ACID TRANSPORT PROTEIN BRAE"/>
    <property type="match status" value="1"/>
</dbReference>
<accession>A0A1M6IKQ0</accession>
<evidence type="ECO:0000256" key="2">
    <source>
        <dbReference type="ARBA" id="ARBA00022475"/>
    </source>
</evidence>
<dbReference type="GO" id="GO:0005886">
    <property type="term" value="C:plasma membrane"/>
    <property type="evidence" value="ECO:0007669"/>
    <property type="project" value="UniProtKB-SubCell"/>
</dbReference>
<protein>
    <submittedName>
        <fullName evidence="7">Amino acid/amide ABC transporter membrane protein 2, HAAT family</fullName>
    </submittedName>
</protein>
<dbReference type="InterPro" id="IPR043428">
    <property type="entry name" value="LivM-like"/>
</dbReference>
<organism evidence="7 8">
    <name type="scientific">Clostridium amylolyticum</name>
    <dbReference type="NCBI Taxonomy" id="1121298"/>
    <lineage>
        <taxon>Bacteria</taxon>
        <taxon>Bacillati</taxon>
        <taxon>Bacillota</taxon>
        <taxon>Clostridia</taxon>
        <taxon>Eubacteriales</taxon>
        <taxon>Clostridiaceae</taxon>
        <taxon>Clostridium</taxon>
    </lineage>
</organism>
<dbReference type="Proteomes" id="UP000184080">
    <property type="component" value="Unassembled WGS sequence"/>
</dbReference>
<evidence type="ECO:0000313" key="7">
    <source>
        <dbReference type="EMBL" id="SHJ34994.1"/>
    </source>
</evidence>
<dbReference type="CDD" id="cd06581">
    <property type="entry name" value="TM_PBP1_LivM_like"/>
    <property type="match status" value="1"/>
</dbReference>
<dbReference type="STRING" id="1121298.SAMN05444401_2865"/>
<dbReference type="PANTHER" id="PTHR30482">
    <property type="entry name" value="HIGH-AFFINITY BRANCHED-CHAIN AMINO ACID TRANSPORT SYSTEM PERMEASE"/>
    <property type="match status" value="1"/>
</dbReference>
<keyword evidence="3 6" id="KW-0812">Transmembrane</keyword>
<evidence type="ECO:0000256" key="3">
    <source>
        <dbReference type="ARBA" id="ARBA00022692"/>
    </source>
</evidence>
<evidence type="ECO:0000256" key="5">
    <source>
        <dbReference type="ARBA" id="ARBA00023136"/>
    </source>
</evidence>
<feature type="transmembrane region" description="Helical" evidence="6">
    <location>
        <begin position="39"/>
        <end position="60"/>
    </location>
</feature>
<evidence type="ECO:0000256" key="1">
    <source>
        <dbReference type="ARBA" id="ARBA00004651"/>
    </source>
</evidence>
<dbReference type="InterPro" id="IPR001851">
    <property type="entry name" value="ABC_transp_permease"/>
</dbReference>
<keyword evidence="8" id="KW-1185">Reference proteome</keyword>
<comment type="subcellular location">
    <subcellularLocation>
        <location evidence="1">Cell membrane</location>
        <topology evidence="1">Multi-pass membrane protein</topology>
    </subcellularLocation>
</comment>
<feature type="transmembrane region" description="Helical" evidence="6">
    <location>
        <begin position="67"/>
        <end position="87"/>
    </location>
</feature>
<dbReference type="GO" id="GO:0015658">
    <property type="term" value="F:branched-chain amino acid transmembrane transporter activity"/>
    <property type="evidence" value="ECO:0007669"/>
    <property type="project" value="InterPro"/>
</dbReference>
<proteinExistence type="predicted"/>
<name>A0A1M6IKQ0_9CLOT</name>
<dbReference type="RefSeq" id="WP_073007976.1">
    <property type="nucleotide sequence ID" value="NZ_FQZO01000004.1"/>
</dbReference>
<keyword evidence="4 6" id="KW-1133">Transmembrane helix</keyword>
<feature type="transmembrane region" description="Helical" evidence="6">
    <location>
        <begin position="170"/>
        <end position="189"/>
    </location>
</feature>
<feature type="transmembrane region" description="Helical" evidence="6">
    <location>
        <begin position="293"/>
        <end position="314"/>
    </location>
</feature>
<dbReference type="AlphaFoldDB" id="A0A1M6IKQ0"/>
<gene>
    <name evidence="7" type="ORF">SAMN05444401_2865</name>
</gene>
<evidence type="ECO:0000313" key="8">
    <source>
        <dbReference type="Proteomes" id="UP000184080"/>
    </source>
</evidence>
<dbReference type="OrthoDB" id="9789927at2"/>
<dbReference type="EMBL" id="FQZO01000004">
    <property type="protein sequence ID" value="SHJ34994.1"/>
    <property type="molecule type" value="Genomic_DNA"/>
</dbReference>